<accession>A0A1Q3A034</accession>
<reference evidence="1 2" key="1">
    <citation type="submission" date="2016-08" db="EMBL/GenBank/DDBJ databases">
        <title>Draft genome sequence of allopolyploid Zygosaccharomyces rouxii.</title>
        <authorList>
            <person name="Watanabe J."/>
            <person name="Uehara K."/>
            <person name="Mogi Y."/>
            <person name="Tsukioka Y."/>
        </authorList>
    </citation>
    <scope>NUCLEOTIDE SEQUENCE [LARGE SCALE GENOMIC DNA]</scope>
    <source>
        <strain evidence="1 2">NBRC 110957</strain>
    </source>
</reference>
<dbReference type="GO" id="GO:0045040">
    <property type="term" value="P:protein insertion into mitochondrial outer membrane"/>
    <property type="evidence" value="ECO:0007669"/>
    <property type="project" value="EnsemblFungi"/>
</dbReference>
<dbReference type="GO" id="GO:0070096">
    <property type="term" value="P:mitochondrial outer membrane translocase complex assembly"/>
    <property type="evidence" value="ECO:0007669"/>
    <property type="project" value="EnsemblFungi"/>
</dbReference>
<dbReference type="eggNOG" id="ENOG502RXPE">
    <property type="taxonomic scope" value="Eukaryota"/>
</dbReference>
<sequence>MTIFAVPGPVKALFDHFPLQTYPPISKRDDAMNYEFAQRTYDFQGPNAVQDDINNTFTLGVYNTFQESSSDVALATDPWCLYAQLALCKKNSLKLPQVTRAESGRPSKPQQKMALLSPLATQNESLPILVEGHNKRFIRSADSIQDTLKNRAAEEPQQLMYISLLDHVIYDCWITQVLYHLDDDDFLKLYSFESSPGRNNSLVQRLVVQSLKLSLIKRNEFHLRHKVLAKNMESTAVSYKSASLLEIMGPILERCQKVLLQFEKLLQDKPFVNSPTYMELKIASYILCIMNLPANVPLRIFLEEQCKYLVHHSRAILNGLKN</sequence>
<comment type="caution">
    <text evidence="1">The sequence shown here is derived from an EMBL/GenBank/DDBJ whole genome shotgun (WGS) entry which is preliminary data.</text>
</comment>
<gene>
    <name evidence="1" type="ORF">ZYGR_0N04600</name>
</gene>
<dbReference type="OMA" id="FVENECK"/>
<protein>
    <submittedName>
        <fullName evidence="1">Uncharacterized protein</fullName>
    </submittedName>
</protein>
<proteinExistence type="predicted"/>
<dbReference type="GO" id="GO:0030150">
    <property type="term" value="P:protein import into mitochondrial matrix"/>
    <property type="evidence" value="ECO:0007669"/>
    <property type="project" value="EnsemblFungi"/>
</dbReference>
<dbReference type="EMBL" id="BDGX01000014">
    <property type="protein sequence ID" value="GAV49055.1"/>
    <property type="molecule type" value="Genomic_DNA"/>
</dbReference>
<organism evidence="1 2">
    <name type="scientific">Zygosaccharomyces rouxii</name>
    <dbReference type="NCBI Taxonomy" id="4956"/>
    <lineage>
        <taxon>Eukaryota</taxon>
        <taxon>Fungi</taxon>
        <taxon>Dikarya</taxon>
        <taxon>Ascomycota</taxon>
        <taxon>Saccharomycotina</taxon>
        <taxon>Saccharomycetes</taxon>
        <taxon>Saccharomycetales</taxon>
        <taxon>Saccharomycetaceae</taxon>
        <taxon>Zygosaccharomyces</taxon>
    </lineage>
</organism>
<dbReference type="Proteomes" id="UP000187013">
    <property type="component" value="Unassembled WGS sequence"/>
</dbReference>
<name>A0A1Q3A034_ZYGRO</name>
<dbReference type="Pfam" id="PF10806">
    <property type="entry name" value="SAM35"/>
    <property type="match status" value="1"/>
</dbReference>
<evidence type="ECO:0000313" key="2">
    <source>
        <dbReference type="Proteomes" id="UP000187013"/>
    </source>
</evidence>
<dbReference type="GO" id="GO:0001401">
    <property type="term" value="C:SAM complex"/>
    <property type="evidence" value="ECO:0007669"/>
    <property type="project" value="EnsemblFungi"/>
</dbReference>
<dbReference type="InterPro" id="IPR021211">
    <property type="entry name" value="SAM35"/>
</dbReference>
<evidence type="ECO:0000313" key="1">
    <source>
        <dbReference type="EMBL" id="GAV49055.1"/>
    </source>
</evidence>
<dbReference type="OrthoDB" id="198787at2759"/>
<dbReference type="AlphaFoldDB" id="A0A1Q3A034"/>